<evidence type="ECO:0000256" key="3">
    <source>
        <dbReference type="ARBA" id="ARBA00009553"/>
    </source>
</evidence>
<feature type="binding site" evidence="11 12">
    <location>
        <position position="598"/>
    </location>
    <ligand>
        <name>L-methionine</name>
        <dbReference type="ChEBI" id="CHEBI:57844"/>
    </ligand>
</feature>
<dbReference type="CDD" id="cd03311">
    <property type="entry name" value="CIMS_C_terminal_like"/>
    <property type="match status" value="1"/>
</dbReference>
<dbReference type="InterPro" id="IPR013215">
    <property type="entry name" value="Cbl-indep_Met_Synth_N"/>
</dbReference>
<comment type="similarity">
    <text evidence="3 11">Belongs to the vitamin-B12 independent methionine synthase family.</text>
</comment>
<keyword evidence="8 11" id="KW-0677">Repeat</keyword>
<dbReference type="InterPro" id="IPR038071">
    <property type="entry name" value="UROD/MetE-like_sf"/>
</dbReference>
<dbReference type="AlphaFoldDB" id="A0A0V8JRL0"/>
<dbReference type="NCBIfam" id="TIGR01371">
    <property type="entry name" value="met_syn_B12ind"/>
    <property type="match status" value="1"/>
</dbReference>
<feature type="binding site" evidence="13">
    <location>
        <position position="664"/>
    </location>
    <ligand>
        <name>Zn(2+)</name>
        <dbReference type="ChEBI" id="CHEBI:29105"/>
        <label>1</label>
        <note>catalytic</note>
    </ligand>
</feature>
<feature type="binding site" evidence="13">
    <location>
        <position position="642"/>
    </location>
    <ligand>
        <name>Zn(2+)</name>
        <dbReference type="ChEBI" id="CHEBI:29105"/>
        <label>1</label>
        <note>catalytic</note>
    </ligand>
</feature>
<feature type="binding site" evidence="11">
    <location>
        <position position="664"/>
    </location>
    <ligand>
        <name>Zn(2+)</name>
        <dbReference type="ChEBI" id="CHEBI:29105"/>
        <note>catalytic</note>
    </ligand>
</feature>
<evidence type="ECO:0000256" key="2">
    <source>
        <dbReference type="ARBA" id="ARBA00004681"/>
    </source>
</evidence>
<evidence type="ECO:0000256" key="6">
    <source>
        <dbReference type="ARBA" id="ARBA00022679"/>
    </source>
</evidence>
<feature type="binding site" evidence="11">
    <location>
        <position position="483"/>
    </location>
    <ligand>
        <name>L-homocysteine</name>
        <dbReference type="ChEBI" id="CHEBI:58199"/>
    </ligand>
</feature>
<dbReference type="UniPathway" id="UPA00051">
    <property type="reaction ID" value="UER00082"/>
</dbReference>
<feature type="binding site" evidence="11 12">
    <location>
        <position position="560"/>
    </location>
    <ligand>
        <name>5-methyltetrahydropteroyltri-L-glutamate</name>
        <dbReference type="ChEBI" id="CHEBI:58207"/>
    </ligand>
</feature>
<dbReference type="GO" id="GO:0003871">
    <property type="term" value="F:5-methyltetrahydropteroyltriglutamate-homocysteine S-methyltransferase activity"/>
    <property type="evidence" value="ECO:0007669"/>
    <property type="project" value="UniProtKB-UniRule"/>
</dbReference>
<dbReference type="NCBIfam" id="NF003556">
    <property type="entry name" value="PRK05222.1"/>
    <property type="match status" value="1"/>
</dbReference>
<evidence type="ECO:0000313" key="17">
    <source>
        <dbReference type="EMBL" id="KSU89264.1"/>
    </source>
</evidence>
<evidence type="ECO:0000256" key="13">
    <source>
        <dbReference type="PIRSR" id="PIRSR000382-2"/>
    </source>
</evidence>
<evidence type="ECO:0000256" key="5">
    <source>
        <dbReference type="ARBA" id="ARBA00022605"/>
    </source>
</evidence>
<dbReference type="RefSeq" id="WP_025910075.1">
    <property type="nucleotide sequence ID" value="NZ_KQ758629.1"/>
</dbReference>
<comment type="cofactor">
    <cofactor evidence="11">
        <name>Zn(2+)</name>
        <dbReference type="ChEBI" id="CHEBI:29105"/>
    </cofactor>
    <text evidence="11">Binds 1 zinc ion per subunit.</text>
</comment>
<organism evidence="17 18">
    <name type="scientific">Priestia veravalensis</name>
    <dbReference type="NCBI Taxonomy" id="1414648"/>
    <lineage>
        <taxon>Bacteria</taxon>
        <taxon>Bacillati</taxon>
        <taxon>Bacillota</taxon>
        <taxon>Bacilli</taxon>
        <taxon>Bacillales</taxon>
        <taxon>Bacillaceae</taxon>
        <taxon>Priestia</taxon>
    </lineage>
</organism>
<keyword evidence="10 11" id="KW-0486">Methionine biosynthesis</keyword>
<feature type="binding site" evidence="12">
    <location>
        <position position="20"/>
    </location>
    <ligand>
        <name>5-methyltetrahydropteroyltri-L-glutamate</name>
        <dbReference type="ChEBI" id="CHEBI:58207"/>
    </ligand>
</feature>
<feature type="binding site" evidence="11 12">
    <location>
        <begin position="430"/>
        <end position="432"/>
    </location>
    <ligand>
        <name>L-methionine</name>
        <dbReference type="ChEBI" id="CHEBI:57844"/>
    </ligand>
</feature>
<evidence type="ECO:0000256" key="12">
    <source>
        <dbReference type="PIRSR" id="PIRSR000382-1"/>
    </source>
</evidence>
<dbReference type="Gene3D" id="3.20.20.210">
    <property type="match status" value="2"/>
</dbReference>
<comment type="caution">
    <text evidence="17">The sequence shown here is derived from an EMBL/GenBank/DDBJ whole genome shotgun (WGS) entry which is preliminary data.</text>
</comment>
<comment type="catalytic activity">
    <reaction evidence="11">
        <text>5-methyltetrahydropteroyltri-L-glutamate + L-homocysteine = tetrahydropteroyltri-L-glutamate + L-methionine</text>
        <dbReference type="Rhea" id="RHEA:21196"/>
        <dbReference type="ChEBI" id="CHEBI:57844"/>
        <dbReference type="ChEBI" id="CHEBI:58140"/>
        <dbReference type="ChEBI" id="CHEBI:58199"/>
        <dbReference type="ChEBI" id="CHEBI:58207"/>
        <dbReference type="EC" id="2.1.1.14"/>
    </reaction>
</comment>
<evidence type="ECO:0000256" key="4">
    <source>
        <dbReference type="ARBA" id="ARBA00022603"/>
    </source>
</evidence>
<dbReference type="GO" id="GO:0008270">
    <property type="term" value="F:zinc ion binding"/>
    <property type="evidence" value="ECO:0007669"/>
    <property type="project" value="InterPro"/>
</dbReference>
<comment type="cofactor">
    <cofactor evidence="13">
        <name>Zn(2+)</name>
        <dbReference type="ChEBI" id="CHEBI:29105"/>
    </cofactor>
    <text evidence="13">Binds 2 Zn(2+) ions per subunit.</text>
</comment>
<dbReference type="PIRSF" id="PIRSF000382">
    <property type="entry name" value="MeTrfase_B12_ind"/>
    <property type="match status" value="1"/>
</dbReference>
<dbReference type="EMBL" id="LNQP01000007">
    <property type="protein sequence ID" value="KSU89264.1"/>
    <property type="molecule type" value="Genomic_DNA"/>
</dbReference>
<reference evidence="17 18" key="1">
    <citation type="submission" date="2015-11" db="EMBL/GenBank/DDBJ databases">
        <title>Bacillus caseinolyticus sp nov.</title>
        <authorList>
            <person name="Dastager S.G."/>
            <person name="Mawlankar R."/>
        </authorList>
    </citation>
    <scope>NUCLEOTIDE SEQUENCE [LARGE SCALE GENOMIC DNA]</scope>
    <source>
        <strain evidence="17 18">SGD-V-76</strain>
    </source>
</reference>
<dbReference type="Proteomes" id="UP000053681">
    <property type="component" value="Unassembled WGS sequence"/>
</dbReference>
<feature type="binding site" evidence="11">
    <location>
        <position position="642"/>
    </location>
    <ligand>
        <name>Zn(2+)</name>
        <dbReference type="ChEBI" id="CHEBI:29105"/>
        <note>catalytic</note>
    </ligand>
</feature>
<feature type="binding site" evidence="13">
    <location>
        <position position="640"/>
    </location>
    <ligand>
        <name>Zn(2+)</name>
        <dbReference type="ChEBI" id="CHEBI:29105"/>
        <label>1</label>
        <note>catalytic</note>
    </ligand>
</feature>
<dbReference type="Pfam" id="PF08267">
    <property type="entry name" value="Meth_synt_1"/>
    <property type="match status" value="1"/>
</dbReference>
<feature type="binding site" evidence="11 12">
    <location>
        <begin position="430"/>
        <end position="432"/>
    </location>
    <ligand>
        <name>L-homocysteine</name>
        <dbReference type="ChEBI" id="CHEBI:58199"/>
    </ligand>
</feature>
<feature type="domain" description="Cobalamin-independent methionine synthase MetE N-terminal" evidence="16">
    <location>
        <begin position="5"/>
        <end position="312"/>
    </location>
</feature>
<dbReference type="GO" id="GO:0032259">
    <property type="term" value="P:methylation"/>
    <property type="evidence" value="ECO:0007669"/>
    <property type="project" value="UniProtKB-KW"/>
</dbReference>
<sequence>MTVNTATIGYPRIGRNREWKKAIEAYWKQETTEAELHNQLHELYVNQLRIQKDKGIDFVSVGDFSYYDHMLDTAVMFNIIPARFKKQNLSALDTYYAMARGNKEAEACEMTKWFNTNYHYIVPEFTDVTPALNENRPLAYWQKAKDELALNGKPLLIGPATFILLGKGFKQEEVSSLFAQLTPLYIQVIKELHEAGAEWIQIDEPIFVTNKAEGYWKEVEAFYQRISEEVPGANLIIQTYFEALDNYQSVVNLPVNAFGLDFVHDERKNSEAIKAHGFPKGKKLFAGVIDGRNVWKSNLIEKAALVSELQKLVGKEEVIVQPSSTLLHVPVTVETEQELPADIRAGLSFAEEKLTELELLKDLLKGDSEAVKAHQQEIEAFSKVANRVHTKTRAELEQIDDQALSRASVAERQRLQKEKFDLPLLPTTTIGSLPQTAEVRSKRLKWKQGQLTNEQYEAFIKEETKRWIEVQEEIGIDVLVHGEFERTDMVEFFGERLGGMLTTKNGWVQSYGSRCVRPPVVYGDVYLVEPMTVKEIVYAQSLTEKVVKGMLTGPITILNWSFPRTDISKYESMNQIALAIRKEVKALEEAGVHMIQVDEPALREGLPIRAEKQAAYLNATVEAFRLATTGVEDTTQIHTHMCYSKFDDMIDTISALDADVISIEASRSHGNIISSFEQYSYDKEIGLGIYDIHSPRIPSFEEMTNNLDRALRVLNPAQFWVNPDCGLKTRNEKQVIDALTQMVNVTKKYREKLAAVAQ</sequence>
<dbReference type="Pfam" id="PF01717">
    <property type="entry name" value="Meth_synt_2"/>
    <property type="match status" value="1"/>
</dbReference>
<feature type="binding site" evidence="11">
    <location>
        <position position="725"/>
    </location>
    <ligand>
        <name>Zn(2+)</name>
        <dbReference type="ChEBI" id="CHEBI:29105"/>
        <note>catalytic</note>
    </ligand>
</feature>
<evidence type="ECO:0000256" key="10">
    <source>
        <dbReference type="ARBA" id="ARBA00023167"/>
    </source>
</evidence>
<keyword evidence="7 11" id="KW-0479">Metal-binding</keyword>
<feature type="binding site" evidence="11 12">
    <location>
        <begin position="514"/>
        <end position="515"/>
    </location>
    <ligand>
        <name>5-methyltetrahydropteroyltri-L-glutamate</name>
        <dbReference type="ChEBI" id="CHEBI:58207"/>
    </ligand>
</feature>
<evidence type="ECO:0000256" key="14">
    <source>
        <dbReference type="PIRSR" id="PIRSR000382-3"/>
    </source>
</evidence>
<feature type="domain" description="Cobalamin-independent methionine synthase MetE C-terminal/archaeal" evidence="15">
    <location>
        <begin position="425"/>
        <end position="747"/>
    </location>
</feature>
<evidence type="ECO:0000256" key="7">
    <source>
        <dbReference type="ARBA" id="ARBA00022723"/>
    </source>
</evidence>
<feature type="binding site" evidence="11">
    <location>
        <position position="112"/>
    </location>
    <ligand>
        <name>5-methyltetrahydropteroyltri-L-glutamate</name>
        <dbReference type="ChEBI" id="CHEBI:58207"/>
    </ligand>
</feature>
<feature type="binding site" evidence="11">
    <location>
        <begin position="17"/>
        <end position="20"/>
    </location>
    <ligand>
        <name>5-methyltetrahydropteroyltri-L-glutamate</name>
        <dbReference type="ChEBI" id="CHEBI:58207"/>
    </ligand>
</feature>
<dbReference type="InterPro" id="IPR002629">
    <property type="entry name" value="Met_Synth_C/arc"/>
</dbReference>
<keyword evidence="9 11" id="KW-0862">Zinc</keyword>
<accession>A0A0V8JRL0</accession>
<feature type="active site" description="Proton donor" evidence="11 14">
    <location>
        <position position="693"/>
    </location>
</feature>
<evidence type="ECO:0000256" key="8">
    <source>
        <dbReference type="ARBA" id="ARBA00022737"/>
    </source>
</evidence>
<dbReference type="HAMAP" id="MF_00172">
    <property type="entry name" value="Meth_synth"/>
    <property type="match status" value="1"/>
</dbReference>
<feature type="binding site" evidence="13">
    <location>
        <position position="725"/>
    </location>
    <ligand>
        <name>Zn(2+)</name>
        <dbReference type="ChEBI" id="CHEBI:29105"/>
        <label>1</label>
        <note>catalytic</note>
    </ligand>
</feature>
<feature type="binding site" evidence="11 12">
    <location>
        <position position="483"/>
    </location>
    <ligand>
        <name>L-methionine</name>
        <dbReference type="ChEBI" id="CHEBI:57844"/>
    </ligand>
</feature>
<evidence type="ECO:0000256" key="9">
    <source>
        <dbReference type="ARBA" id="ARBA00022833"/>
    </source>
</evidence>
<feature type="binding site" evidence="11">
    <location>
        <position position="640"/>
    </location>
    <ligand>
        <name>Zn(2+)</name>
        <dbReference type="ChEBI" id="CHEBI:29105"/>
        <note>catalytic</note>
    </ligand>
</feature>
<feature type="binding site" evidence="12">
    <location>
        <position position="117"/>
    </location>
    <ligand>
        <name>5-methyltetrahydropteroyltri-L-glutamate</name>
        <dbReference type="ChEBI" id="CHEBI:58207"/>
    </ligand>
</feature>
<keyword evidence="18" id="KW-1185">Reference proteome</keyword>
<gene>
    <name evidence="11" type="primary">metE</name>
    <name evidence="17" type="ORF">AS180_02955</name>
</gene>
<comment type="pathway">
    <text evidence="2 11">Amino-acid biosynthesis; L-methionine biosynthesis via de novo pathway; L-methionine from L-homocysteine (MetE route): step 1/1.</text>
</comment>
<name>A0A0V8JRL0_9BACI</name>
<dbReference type="CDD" id="cd03312">
    <property type="entry name" value="CIMS_N_terminal_like"/>
    <property type="match status" value="1"/>
</dbReference>
<feature type="binding site" evidence="11 12">
    <location>
        <position position="598"/>
    </location>
    <ligand>
        <name>L-homocysteine</name>
        <dbReference type="ChEBI" id="CHEBI:58199"/>
    </ligand>
</feature>
<evidence type="ECO:0000259" key="15">
    <source>
        <dbReference type="Pfam" id="PF01717"/>
    </source>
</evidence>
<dbReference type="PANTHER" id="PTHR30519">
    <property type="entry name" value="5-METHYLTETRAHYDROPTEROYLTRIGLUTAMATE--HOMOCYSTEINE METHYLTRANSFERASE"/>
    <property type="match status" value="1"/>
</dbReference>
<keyword evidence="6 11" id="KW-0808">Transferase</keyword>
<evidence type="ECO:0000259" key="16">
    <source>
        <dbReference type="Pfam" id="PF08267"/>
    </source>
</evidence>
<keyword evidence="4 11" id="KW-0489">Methyltransferase</keyword>
<dbReference type="GO" id="GO:0009086">
    <property type="term" value="P:methionine biosynthetic process"/>
    <property type="evidence" value="ECO:0007669"/>
    <property type="project" value="UniProtKB-UniRule"/>
</dbReference>
<feature type="binding site" evidence="11">
    <location>
        <position position="604"/>
    </location>
    <ligand>
        <name>5-methyltetrahydropteroyltri-L-glutamate</name>
        <dbReference type="ChEBI" id="CHEBI:58207"/>
    </ligand>
</feature>
<dbReference type="SUPFAM" id="SSF51726">
    <property type="entry name" value="UROD/MetE-like"/>
    <property type="match status" value="2"/>
</dbReference>
<keyword evidence="5 11" id="KW-0028">Amino-acid biosynthesis</keyword>
<proteinExistence type="inferred from homology"/>
<evidence type="ECO:0000313" key="18">
    <source>
        <dbReference type="Proteomes" id="UP000053681"/>
    </source>
</evidence>
<dbReference type="InterPro" id="IPR006276">
    <property type="entry name" value="Cobalamin-indep_Met_synthase"/>
</dbReference>
<evidence type="ECO:0000256" key="1">
    <source>
        <dbReference type="ARBA" id="ARBA00002777"/>
    </source>
</evidence>
<comment type="function">
    <text evidence="1 11">Catalyzes the transfer of a methyl group from 5-methyltetrahydrofolate to homocysteine resulting in methionine formation.</text>
</comment>
<evidence type="ECO:0000256" key="11">
    <source>
        <dbReference type="HAMAP-Rule" id="MF_00172"/>
    </source>
</evidence>
<protein>
    <recommendedName>
        <fullName evidence="11">5-methyltetrahydropteroyltriglutamate--homocysteine methyltransferase</fullName>
        <ecNumber evidence="11">2.1.1.14</ecNumber>
    </recommendedName>
    <alternativeName>
        <fullName evidence="11">Cobalamin-independent methionine synthase</fullName>
    </alternativeName>
    <alternativeName>
        <fullName evidence="11">Methionine synthase, vitamin-B12 independent isozyme</fullName>
    </alternativeName>
</protein>
<dbReference type="EC" id="2.1.1.14" evidence="11"/>